<evidence type="ECO:0000313" key="3">
    <source>
        <dbReference type="Proteomes" id="UP000054485"/>
    </source>
</evidence>
<dbReference type="Proteomes" id="UP000054485">
    <property type="component" value="Unassembled WGS sequence"/>
</dbReference>
<dbReference type="AlphaFoldDB" id="A0A0D0ALI5"/>
<reference evidence="3" key="2">
    <citation type="submission" date="2015-01" db="EMBL/GenBank/DDBJ databases">
        <title>Evolutionary Origins and Diversification of the Mycorrhizal Mutualists.</title>
        <authorList>
            <consortium name="DOE Joint Genome Institute"/>
            <consortium name="Mycorrhizal Genomics Consortium"/>
            <person name="Kohler A."/>
            <person name="Kuo A."/>
            <person name="Nagy L.G."/>
            <person name="Floudas D."/>
            <person name="Copeland A."/>
            <person name="Barry K.W."/>
            <person name="Cichocki N."/>
            <person name="Veneault-Fourrey C."/>
            <person name="LaButti K."/>
            <person name="Lindquist E.A."/>
            <person name="Lipzen A."/>
            <person name="Lundell T."/>
            <person name="Morin E."/>
            <person name="Murat C."/>
            <person name="Riley R."/>
            <person name="Ohm R."/>
            <person name="Sun H."/>
            <person name="Tunlid A."/>
            <person name="Henrissat B."/>
            <person name="Grigoriev I.V."/>
            <person name="Hibbett D.S."/>
            <person name="Martin F."/>
        </authorList>
    </citation>
    <scope>NUCLEOTIDE SEQUENCE [LARGE SCALE GENOMIC DNA]</scope>
    <source>
        <strain evidence="3">UH-Slu-Lm8-n1</strain>
    </source>
</reference>
<feature type="compositionally biased region" description="Basic residues" evidence="1">
    <location>
        <begin position="49"/>
        <end position="58"/>
    </location>
</feature>
<dbReference type="EMBL" id="KN835658">
    <property type="protein sequence ID" value="KIK35137.1"/>
    <property type="molecule type" value="Genomic_DNA"/>
</dbReference>
<protein>
    <submittedName>
        <fullName evidence="2">Uncharacterized protein</fullName>
    </submittedName>
</protein>
<sequence length="98" mass="11074">MSANLRFHTTLHEYPDSVIQLQGLLSRQKQHHLIRLSKPSSNLGVLPGHGRRHNKSHISNRERGWATQAIKRIFQLVRALTLARASGGSDDYPNVTQT</sequence>
<feature type="region of interest" description="Disordered" evidence="1">
    <location>
        <begin position="39"/>
        <end position="62"/>
    </location>
</feature>
<dbReference type="HOGENOM" id="CLU_2335044_0_0_1"/>
<name>A0A0D0ALI5_9AGAM</name>
<keyword evidence="3" id="KW-1185">Reference proteome</keyword>
<proteinExistence type="predicted"/>
<evidence type="ECO:0000256" key="1">
    <source>
        <dbReference type="SAM" id="MobiDB-lite"/>
    </source>
</evidence>
<reference evidence="2 3" key="1">
    <citation type="submission" date="2014-04" db="EMBL/GenBank/DDBJ databases">
        <authorList>
            <consortium name="DOE Joint Genome Institute"/>
            <person name="Kuo A."/>
            <person name="Ruytinx J."/>
            <person name="Rineau F."/>
            <person name="Colpaert J."/>
            <person name="Kohler A."/>
            <person name="Nagy L.G."/>
            <person name="Floudas D."/>
            <person name="Copeland A."/>
            <person name="Barry K.W."/>
            <person name="Cichocki N."/>
            <person name="Veneault-Fourrey C."/>
            <person name="LaButti K."/>
            <person name="Lindquist E.A."/>
            <person name="Lipzen A."/>
            <person name="Lundell T."/>
            <person name="Morin E."/>
            <person name="Murat C."/>
            <person name="Sun H."/>
            <person name="Tunlid A."/>
            <person name="Henrissat B."/>
            <person name="Grigoriev I.V."/>
            <person name="Hibbett D.S."/>
            <person name="Martin F."/>
            <person name="Nordberg H.P."/>
            <person name="Cantor M.N."/>
            <person name="Hua S.X."/>
        </authorList>
    </citation>
    <scope>NUCLEOTIDE SEQUENCE [LARGE SCALE GENOMIC DNA]</scope>
    <source>
        <strain evidence="2 3">UH-Slu-Lm8-n1</strain>
    </source>
</reference>
<organism evidence="2 3">
    <name type="scientific">Suillus luteus UH-Slu-Lm8-n1</name>
    <dbReference type="NCBI Taxonomy" id="930992"/>
    <lineage>
        <taxon>Eukaryota</taxon>
        <taxon>Fungi</taxon>
        <taxon>Dikarya</taxon>
        <taxon>Basidiomycota</taxon>
        <taxon>Agaricomycotina</taxon>
        <taxon>Agaricomycetes</taxon>
        <taxon>Agaricomycetidae</taxon>
        <taxon>Boletales</taxon>
        <taxon>Suillineae</taxon>
        <taxon>Suillaceae</taxon>
        <taxon>Suillus</taxon>
    </lineage>
</organism>
<gene>
    <name evidence="2" type="ORF">CY34DRAFT_812398</name>
</gene>
<accession>A0A0D0ALI5</accession>
<evidence type="ECO:0000313" key="2">
    <source>
        <dbReference type="EMBL" id="KIK35137.1"/>
    </source>
</evidence>
<dbReference type="InParanoid" id="A0A0D0ALI5"/>